<evidence type="ECO:0000256" key="2">
    <source>
        <dbReference type="ARBA" id="ARBA00022617"/>
    </source>
</evidence>
<dbReference type="EMBL" id="CP018154">
    <property type="protein sequence ID" value="APG62923.1"/>
    <property type="molecule type" value="Genomic_DNA"/>
</dbReference>
<dbReference type="OrthoDB" id="9804975at2"/>
<keyword evidence="7" id="KW-0812">Transmembrane</keyword>
<dbReference type="InterPro" id="IPR038297">
    <property type="entry name" value="CcmH/CycL/NrfF/Ccl2_sf"/>
</dbReference>
<feature type="chain" id="PRO_5011818181" description="Cytochrome c-type biogenesis protein" evidence="7">
    <location>
        <begin position="24"/>
        <end position="137"/>
    </location>
</feature>
<keyword evidence="6 7" id="KW-0408">Iron</keyword>
<keyword evidence="4 7" id="KW-0732">Signal</keyword>
<evidence type="ECO:0000256" key="3">
    <source>
        <dbReference type="ARBA" id="ARBA00022723"/>
    </source>
</evidence>
<dbReference type="PANTHER" id="PTHR47870:SF1">
    <property type="entry name" value="CYTOCHROME C-TYPE BIOGENESIS PROTEIN CCMH"/>
    <property type="match status" value="1"/>
</dbReference>
<evidence type="ECO:0000256" key="7">
    <source>
        <dbReference type="RuleBase" id="RU364112"/>
    </source>
</evidence>
<evidence type="ECO:0000256" key="1">
    <source>
        <dbReference type="ARBA" id="ARBA00010342"/>
    </source>
</evidence>
<name>A0A1L3JCY0_9SPHN</name>
<keyword evidence="7" id="KW-1133">Transmembrane helix</keyword>
<evidence type="ECO:0000256" key="6">
    <source>
        <dbReference type="ARBA" id="ARBA00023004"/>
    </source>
</evidence>
<dbReference type="Proteomes" id="UP000242561">
    <property type="component" value="Chromosome"/>
</dbReference>
<keyword evidence="10" id="KW-1185">Reference proteome</keyword>
<dbReference type="PANTHER" id="PTHR47870">
    <property type="entry name" value="CYTOCHROME C-TYPE BIOGENESIS PROTEIN CCMH"/>
    <property type="match status" value="1"/>
</dbReference>
<evidence type="ECO:0000313" key="9">
    <source>
        <dbReference type="EMBL" id="APG62923.1"/>
    </source>
</evidence>
<comment type="function">
    <text evidence="7">Possible subunit of a heme lyase.</text>
</comment>
<keyword evidence="7" id="KW-0472">Membrane</keyword>
<dbReference type="CDD" id="cd16378">
    <property type="entry name" value="CcmH_N"/>
    <property type="match status" value="1"/>
</dbReference>
<gene>
    <name evidence="9" type="ORF">LPB140_09120</name>
</gene>
<proteinExistence type="inferred from homology"/>
<dbReference type="KEGG" id="sphl:LPB140_09120"/>
<dbReference type="InterPro" id="IPR051263">
    <property type="entry name" value="C-type_cytochrome_biogenesis"/>
</dbReference>
<evidence type="ECO:0000256" key="5">
    <source>
        <dbReference type="ARBA" id="ARBA00022748"/>
    </source>
</evidence>
<sequence>MMMFRAILLGFSLSLLAPLPLFAQAELPLNEKPLADPKLEAKAMEVMHQLRCIQCQGQSVSDSDAPIAGAMRAEVRSQIAQGKSKQEINDWMIGRYGRYVTFTPPSKGVGMFIWILPILLLLGGFFLTQRLFIKDEA</sequence>
<dbReference type="STRING" id="1913578.LPB140_09120"/>
<dbReference type="InterPro" id="IPR005616">
    <property type="entry name" value="CcmH/CycL/Ccl2/NrfF_N"/>
</dbReference>
<feature type="domain" description="CcmH/CycL/Ccl2/NrfF N-terminal" evidence="8">
    <location>
        <begin position="26"/>
        <end position="131"/>
    </location>
</feature>
<evidence type="ECO:0000259" key="8">
    <source>
        <dbReference type="Pfam" id="PF03918"/>
    </source>
</evidence>
<feature type="transmembrane region" description="Helical" evidence="7">
    <location>
        <begin position="111"/>
        <end position="133"/>
    </location>
</feature>
<evidence type="ECO:0000256" key="4">
    <source>
        <dbReference type="ARBA" id="ARBA00022729"/>
    </source>
</evidence>
<dbReference type="RefSeq" id="WP_072559575.1">
    <property type="nucleotide sequence ID" value="NZ_CP018154.1"/>
</dbReference>
<feature type="signal peptide" evidence="7">
    <location>
        <begin position="1"/>
        <end position="23"/>
    </location>
</feature>
<comment type="similarity">
    <text evidence="1 7">Belongs to the CcmH/CycL/Ccl2/NrfF family.</text>
</comment>
<dbReference type="AlphaFoldDB" id="A0A1L3JCY0"/>
<keyword evidence="3 7" id="KW-0479">Metal-binding</keyword>
<organism evidence="9 10">
    <name type="scientific">Sphingorhabdus lutea</name>
    <dbReference type="NCBI Taxonomy" id="1913578"/>
    <lineage>
        <taxon>Bacteria</taxon>
        <taxon>Pseudomonadati</taxon>
        <taxon>Pseudomonadota</taxon>
        <taxon>Alphaproteobacteria</taxon>
        <taxon>Sphingomonadales</taxon>
        <taxon>Sphingomonadaceae</taxon>
        <taxon>Sphingorhabdus</taxon>
    </lineage>
</organism>
<protein>
    <recommendedName>
        <fullName evidence="7">Cytochrome c-type biogenesis protein</fullName>
    </recommendedName>
</protein>
<keyword evidence="5" id="KW-0201">Cytochrome c-type biogenesis</keyword>
<dbReference type="GO" id="GO:0005886">
    <property type="term" value="C:plasma membrane"/>
    <property type="evidence" value="ECO:0007669"/>
    <property type="project" value="TreeGrafter"/>
</dbReference>
<reference evidence="9 10" key="1">
    <citation type="submission" date="2016-11" db="EMBL/GenBank/DDBJ databases">
        <title>Sphingorhabdus sp. LPB0140, isolated from marine environment.</title>
        <authorList>
            <person name="Kim E."/>
            <person name="Yi H."/>
        </authorList>
    </citation>
    <scope>NUCLEOTIDE SEQUENCE [LARGE SCALE GENOMIC DNA]</scope>
    <source>
        <strain evidence="9 10">LPB0140</strain>
    </source>
</reference>
<dbReference type="GO" id="GO:0017004">
    <property type="term" value="P:cytochrome complex assembly"/>
    <property type="evidence" value="ECO:0007669"/>
    <property type="project" value="UniProtKB-KW"/>
</dbReference>
<evidence type="ECO:0000313" key="10">
    <source>
        <dbReference type="Proteomes" id="UP000242561"/>
    </source>
</evidence>
<accession>A0A1L3JCY0</accession>
<keyword evidence="2 7" id="KW-0349">Heme</keyword>
<dbReference type="GO" id="GO:0046872">
    <property type="term" value="F:metal ion binding"/>
    <property type="evidence" value="ECO:0007669"/>
    <property type="project" value="UniProtKB-KW"/>
</dbReference>
<dbReference type="Gene3D" id="1.10.8.640">
    <property type="entry name" value="Cytochrome C biogenesis protein"/>
    <property type="match status" value="1"/>
</dbReference>
<dbReference type="Pfam" id="PF03918">
    <property type="entry name" value="CcmH"/>
    <property type="match status" value="1"/>
</dbReference>